<evidence type="ECO:0000313" key="6">
    <source>
        <dbReference type="EMBL" id="QES19357.1"/>
    </source>
</evidence>
<dbReference type="GO" id="GO:0016758">
    <property type="term" value="F:hexosyltransferase activity"/>
    <property type="evidence" value="ECO:0007669"/>
    <property type="project" value="UniProtKB-ARBA"/>
</dbReference>
<protein>
    <submittedName>
        <fullName evidence="6">C-glycosyltransferase SaqGT5</fullName>
    </submittedName>
</protein>
<gene>
    <name evidence="6" type="ORF">DEJ46_09855</name>
</gene>
<dbReference type="GO" id="GO:0008194">
    <property type="term" value="F:UDP-glycosyltransferase activity"/>
    <property type="evidence" value="ECO:0007669"/>
    <property type="project" value="InterPro"/>
</dbReference>
<evidence type="ECO:0000313" key="7">
    <source>
        <dbReference type="Proteomes" id="UP000324106"/>
    </source>
</evidence>
<accession>A0A5P2ANE7</accession>
<reference evidence="6 7" key="1">
    <citation type="submission" date="2018-05" db="EMBL/GenBank/DDBJ databases">
        <title>Streptomyces venezuelae.</title>
        <authorList>
            <person name="Kim W."/>
            <person name="Lee N."/>
            <person name="Cho B.-K."/>
        </authorList>
    </citation>
    <scope>NUCLEOTIDE SEQUENCE [LARGE SCALE GENOMIC DNA]</scope>
    <source>
        <strain evidence="6 7">ATCC 15068</strain>
    </source>
</reference>
<dbReference type="Pfam" id="PF06722">
    <property type="entry name" value="EryCIII-like_C"/>
    <property type="match status" value="1"/>
</dbReference>
<dbReference type="InterPro" id="IPR050426">
    <property type="entry name" value="Glycosyltransferase_28"/>
</dbReference>
<proteinExistence type="inferred from homology"/>
<evidence type="ECO:0000259" key="4">
    <source>
        <dbReference type="Pfam" id="PF06722"/>
    </source>
</evidence>
<evidence type="ECO:0000256" key="1">
    <source>
        <dbReference type="ARBA" id="ARBA00006962"/>
    </source>
</evidence>
<keyword evidence="3 6" id="KW-0808">Transferase</keyword>
<feature type="domain" description="Erythromycin biosynthesis protein CIII-like N-terminal" evidence="5">
    <location>
        <begin position="23"/>
        <end position="219"/>
    </location>
</feature>
<comment type="similarity">
    <text evidence="1">Belongs to the glycosyltransferase 28 family.</text>
</comment>
<feature type="domain" description="Erythromycin biosynthesis protein CIII-like C-terminal" evidence="4">
    <location>
        <begin position="238"/>
        <end position="377"/>
    </location>
</feature>
<dbReference type="Proteomes" id="UP000324106">
    <property type="component" value="Chromosome"/>
</dbReference>
<dbReference type="Pfam" id="PF21036">
    <property type="entry name" value="EryCIII-like_N"/>
    <property type="match status" value="1"/>
</dbReference>
<keyword evidence="2" id="KW-0328">Glycosyltransferase</keyword>
<dbReference type="CDD" id="cd03784">
    <property type="entry name" value="GT1_Gtf-like"/>
    <property type="match status" value="1"/>
</dbReference>
<dbReference type="SUPFAM" id="SSF53756">
    <property type="entry name" value="UDP-Glycosyltransferase/glycogen phosphorylase"/>
    <property type="match status" value="1"/>
</dbReference>
<name>A0A5P2ANE7_STRVZ</name>
<evidence type="ECO:0000256" key="3">
    <source>
        <dbReference type="ARBA" id="ARBA00022679"/>
    </source>
</evidence>
<dbReference type="GO" id="GO:0017000">
    <property type="term" value="P:antibiotic biosynthetic process"/>
    <property type="evidence" value="ECO:0007669"/>
    <property type="project" value="UniProtKB-ARBA"/>
</dbReference>
<dbReference type="AlphaFoldDB" id="A0A5P2ANE7"/>
<dbReference type="InterPro" id="IPR048284">
    <property type="entry name" value="EryCIII-like_N"/>
</dbReference>
<dbReference type="PANTHER" id="PTHR48050">
    <property type="entry name" value="STEROL 3-BETA-GLUCOSYLTRANSFERASE"/>
    <property type="match status" value="1"/>
</dbReference>
<sequence>MKVLFIPGGSAATVFGLVPLAHALRGAGHEVIMASTEDMMPVITGTGIPATAVTSRDIWHYVTTDREGNRKEETPLDLEGQALSTGRWFAQMGADWLPALLDMAKGWTPDLVVGGSMSYVAPLIAAHLDIPYVRQAWDIDDSNIQDRGAELELRPELDALGLDRLPEPDLRIELAPPSLTPPEVAPAELMRWLPGNVQSALEPWMFTKGERRRVCVTSGSRASKEREHTFEFLQAVARDLAPLDVEIVMPAPEKLAVELRKVIPGVRAGWIPLDVLAPTCDLVVQHSGGATTLTALNAGVAQLIIPEAVVFEAPARRIADYGAAIMLQPAEATPERVASAVAELLADPSYTERARELAQEIASLPLPSDMVGRLEKLAARNQG</sequence>
<dbReference type="EMBL" id="CP029194">
    <property type="protein sequence ID" value="QES19357.1"/>
    <property type="molecule type" value="Genomic_DNA"/>
</dbReference>
<dbReference type="Gene3D" id="3.40.50.2000">
    <property type="entry name" value="Glycogen Phosphorylase B"/>
    <property type="match status" value="2"/>
</dbReference>
<dbReference type="InterPro" id="IPR002213">
    <property type="entry name" value="UDP_glucos_trans"/>
</dbReference>
<organism evidence="6 7">
    <name type="scientific">Streptomyces venezuelae</name>
    <dbReference type="NCBI Taxonomy" id="54571"/>
    <lineage>
        <taxon>Bacteria</taxon>
        <taxon>Bacillati</taxon>
        <taxon>Actinomycetota</taxon>
        <taxon>Actinomycetes</taxon>
        <taxon>Kitasatosporales</taxon>
        <taxon>Streptomycetaceae</taxon>
        <taxon>Streptomyces</taxon>
    </lineage>
</organism>
<evidence type="ECO:0000256" key="2">
    <source>
        <dbReference type="ARBA" id="ARBA00022676"/>
    </source>
</evidence>
<dbReference type="RefSeq" id="WP_150265269.1">
    <property type="nucleotide sequence ID" value="NZ_CP029194.1"/>
</dbReference>
<dbReference type="InterPro" id="IPR010610">
    <property type="entry name" value="EryCIII-like_C"/>
</dbReference>
<evidence type="ECO:0000259" key="5">
    <source>
        <dbReference type="Pfam" id="PF21036"/>
    </source>
</evidence>
<dbReference type="PANTHER" id="PTHR48050:SF13">
    <property type="entry name" value="STEROL 3-BETA-GLUCOSYLTRANSFERASE UGT80A2"/>
    <property type="match status" value="1"/>
</dbReference>
<dbReference type="OrthoDB" id="3863369at2"/>